<comment type="function">
    <text evidence="1">Catalyzes the epimerization of the S- and R-forms of NAD(P)HX, a damaged form of NAD(P)H that is a result of enzymatic or heat-dependent hydration. This is a prerequisite for the S-specific NAD(P)H-hydrate dehydratase to allow the repair of both epimers of NAD(P)HX.</text>
</comment>
<evidence type="ECO:0000256" key="1">
    <source>
        <dbReference type="HAMAP-Rule" id="MF_01966"/>
    </source>
</evidence>
<organism evidence="3 4">
    <name type="scientific">Allofournierella massiliensis</name>
    <dbReference type="NCBI Taxonomy" id="1650663"/>
    <lineage>
        <taxon>Bacteria</taxon>
        <taxon>Bacillati</taxon>
        <taxon>Bacillota</taxon>
        <taxon>Clostridia</taxon>
        <taxon>Eubacteriales</taxon>
        <taxon>Oscillospiraceae</taxon>
        <taxon>Allofournierella</taxon>
    </lineage>
</organism>
<accession>A0A4R1QNW7</accession>
<comment type="similarity">
    <text evidence="1">Belongs to the NnrE/AIBP family.</text>
</comment>
<dbReference type="GO" id="GO:0046872">
    <property type="term" value="F:metal ion binding"/>
    <property type="evidence" value="ECO:0007669"/>
    <property type="project" value="UniProtKB-KW"/>
</dbReference>
<feature type="binding site" evidence="1">
    <location>
        <begin position="56"/>
        <end position="60"/>
    </location>
    <ligand>
        <name>(6S)-NADPHX</name>
        <dbReference type="ChEBI" id="CHEBI:64076"/>
    </ligand>
</feature>
<dbReference type="HAMAP" id="MF_01966">
    <property type="entry name" value="NADHX_epimerase"/>
    <property type="match status" value="1"/>
</dbReference>
<dbReference type="Proteomes" id="UP000295184">
    <property type="component" value="Unassembled WGS sequence"/>
</dbReference>
<dbReference type="GO" id="GO:0000166">
    <property type="term" value="F:nucleotide binding"/>
    <property type="evidence" value="ECO:0007669"/>
    <property type="project" value="UniProtKB-KW"/>
</dbReference>
<dbReference type="InterPro" id="IPR036652">
    <property type="entry name" value="YjeF_N_dom_sf"/>
</dbReference>
<proteinExistence type="inferred from homology"/>
<gene>
    <name evidence="1" type="primary">nnrE</name>
    <name evidence="3" type="ORF">EDD77_12165</name>
</gene>
<feature type="binding site" evidence="1">
    <location>
        <position position="162"/>
    </location>
    <ligand>
        <name>K(+)</name>
        <dbReference type="ChEBI" id="CHEBI:29103"/>
    </ligand>
</feature>
<dbReference type="AlphaFoldDB" id="A0A4R1QNW7"/>
<dbReference type="EMBL" id="SLUM01000021">
    <property type="protein sequence ID" value="TCL54561.1"/>
    <property type="molecule type" value="Genomic_DNA"/>
</dbReference>
<keyword evidence="1" id="KW-0413">Isomerase</keyword>
<dbReference type="EC" id="5.1.99.6" evidence="1"/>
<evidence type="ECO:0000313" key="3">
    <source>
        <dbReference type="EMBL" id="TCL54561.1"/>
    </source>
</evidence>
<dbReference type="Gene3D" id="3.40.50.10260">
    <property type="entry name" value="YjeF N-terminal domain"/>
    <property type="match status" value="1"/>
</dbReference>
<evidence type="ECO:0000259" key="2">
    <source>
        <dbReference type="PROSITE" id="PS51385"/>
    </source>
</evidence>
<keyword evidence="1" id="KW-0520">NAD</keyword>
<keyword evidence="1" id="KW-0630">Potassium</keyword>
<dbReference type="OrthoDB" id="9806925at2"/>
<dbReference type="InterPro" id="IPR004443">
    <property type="entry name" value="YjeF_N_dom"/>
</dbReference>
<feature type="binding site" evidence="1">
    <location>
        <begin position="130"/>
        <end position="136"/>
    </location>
    <ligand>
        <name>(6S)-NADPHX</name>
        <dbReference type="ChEBI" id="CHEBI:64076"/>
    </ligand>
</feature>
<protein>
    <recommendedName>
        <fullName evidence="1">NAD(P)H-hydrate epimerase</fullName>
        <ecNumber evidence="1">5.1.99.6</ecNumber>
    </recommendedName>
    <alternativeName>
        <fullName evidence="1">NAD(P)HX epimerase</fullName>
    </alternativeName>
</protein>
<keyword evidence="1" id="KW-0547">Nucleotide-binding</keyword>
<name>A0A4R1QNW7_9FIRM</name>
<evidence type="ECO:0000313" key="4">
    <source>
        <dbReference type="Proteomes" id="UP000295184"/>
    </source>
</evidence>
<comment type="caution">
    <text evidence="1">Lacks conserved residue(s) required for the propagation of feature annotation.</text>
</comment>
<dbReference type="NCBIfam" id="TIGR00197">
    <property type="entry name" value="yjeF_nterm"/>
    <property type="match status" value="1"/>
</dbReference>
<feature type="domain" description="YjeF N-terminal" evidence="2">
    <location>
        <begin position="9"/>
        <end position="214"/>
    </location>
</feature>
<comment type="catalytic activity">
    <reaction evidence="1">
        <text>(6R)-NADHX = (6S)-NADHX</text>
        <dbReference type="Rhea" id="RHEA:32215"/>
        <dbReference type="ChEBI" id="CHEBI:64074"/>
        <dbReference type="ChEBI" id="CHEBI:64075"/>
        <dbReference type="EC" id="5.1.99.6"/>
    </reaction>
</comment>
<dbReference type="Pfam" id="PF03853">
    <property type="entry name" value="YjeF_N"/>
    <property type="match status" value="1"/>
</dbReference>
<feature type="binding site" evidence="1">
    <location>
        <position position="57"/>
    </location>
    <ligand>
        <name>K(+)</name>
        <dbReference type="ChEBI" id="CHEBI:29103"/>
    </ligand>
</feature>
<feature type="binding site" evidence="1">
    <location>
        <position position="126"/>
    </location>
    <ligand>
        <name>K(+)</name>
        <dbReference type="ChEBI" id="CHEBI:29103"/>
    </ligand>
</feature>
<sequence length="214" mass="22049">MNEVTAAEMKQLEQRADAAGLSYRQMMENAGAAAARLALRAVPEAKSAAIFCGKGNNGGDGFVAARHLANAGLAVRIFLVEGEPVTTDAVYNCGLARDMGLPVLALDALNQPEQAEFLKGSDLVLDGVYGTGFHGALRPAGLATARWMNEAPGKVLALDLPSGLEADSGIAAEGAVQAELTVTFHAAKPCHRLAAAQCGRVEVADIGITAVLNP</sequence>
<reference evidence="3 4" key="1">
    <citation type="submission" date="2019-03" db="EMBL/GenBank/DDBJ databases">
        <title>Genomic Encyclopedia of Type Strains, Phase IV (KMG-IV): sequencing the most valuable type-strain genomes for metagenomic binning, comparative biology and taxonomic classification.</title>
        <authorList>
            <person name="Goeker M."/>
        </authorList>
    </citation>
    <scope>NUCLEOTIDE SEQUENCE [LARGE SCALE GENOMIC DNA]</scope>
    <source>
        <strain evidence="3 4">DSM 100451</strain>
    </source>
</reference>
<dbReference type="RefSeq" id="WP_058962715.1">
    <property type="nucleotide sequence ID" value="NZ_CABKVM010000011.1"/>
</dbReference>
<dbReference type="STRING" id="1650663.GCA_001486665_00180"/>
<dbReference type="GO" id="GO:0052856">
    <property type="term" value="F:NAD(P)HX epimerase activity"/>
    <property type="evidence" value="ECO:0007669"/>
    <property type="project" value="UniProtKB-UniRule"/>
</dbReference>
<comment type="caution">
    <text evidence="3">The sequence shown here is derived from an EMBL/GenBank/DDBJ whole genome shotgun (WGS) entry which is preliminary data.</text>
</comment>
<comment type="catalytic activity">
    <reaction evidence="1">
        <text>(6R)-NADPHX = (6S)-NADPHX</text>
        <dbReference type="Rhea" id="RHEA:32227"/>
        <dbReference type="ChEBI" id="CHEBI:64076"/>
        <dbReference type="ChEBI" id="CHEBI:64077"/>
        <dbReference type="EC" id="5.1.99.6"/>
    </reaction>
</comment>
<dbReference type="SUPFAM" id="SSF64153">
    <property type="entry name" value="YjeF N-terminal domain-like"/>
    <property type="match status" value="1"/>
</dbReference>
<comment type="cofactor">
    <cofactor evidence="1">
        <name>K(+)</name>
        <dbReference type="ChEBI" id="CHEBI:29103"/>
    </cofactor>
    <text evidence="1">Binds 1 potassium ion per subunit.</text>
</comment>
<keyword evidence="1" id="KW-0479">Metal-binding</keyword>
<feature type="binding site" evidence="1">
    <location>
        <position position="159"/>
    </location>
    <ligand>
        <name>(6S)-NADPHX</name>
        <dbReference type="ChEBI" id="CHEBI:64076"/>
    </ligand>
</feature>
<dbReference type="PROSITE" id="PS51385">
    <property type="entry name" value="YJEF_N"/>
    <property type="match status" value="1"/>
</dbReference>
<keyword evidence="1" id="KW-0521">NADP</keyword>